<evidence type="ECO:0000313" key="13">
    <source>
        <dbReference type="RefSeq" id="XP_011306493.1"/>
    </source>
</evidence>
<feature type="transmembrane region" description="Helical" evidence="8">
    <location>
        <begin position="332"/>
        <end position="354"/>
    </location>
</feature>
<feature type="transmembrane region" description="Helical" evidence="8">
    <location>
        <begin position="366"/>
        <end position="386"/>
    </location>
</feature>
<comment type="similarity">
    <text evidence="8">Belongs to the insect chemoreceptor superfamily. Gustatory receptor (GR) family.</text>
</comment>
<organism evidence="9 10">
    <name type="scientific">Fopius arisanus</name>
    <dbReference type="NCBI Taxonomy" id="64838"/>
    <lineage>
        <taxon>Eukaryota</taxon>
        <taxon>Metazoa</taxon>
        <taxon>Ecdysozoa</taxon>
        <taxon>Arthropoda</taxon>
        <taxon>Hexapoda</taxon>
        <taxon>Insecta</taxon>
        <taxon>Pterygota</taxon>
        <taxon>Neoptera</taxon>
        <taxon>Endopterygota</taxon>
        <taxon>Hymenoptera</taxon>
        <taxon>Apocrita</taxon>
        <taxon>Ichneumonoidea</taxon>
        <taxon>Braconidae</taxon>
        <taxon>Opiinae</taxon>
        <taxon>Fopius</taxon>
    </lineage>
</organism>
<dbReference type="GO" id="GO:0043025">
    <property type="term" value="C:neuronal cell body"/>
    <property type="evidence" value="ECO:0007669"/>
    <property type="project" value="TreeGrafter"/>
</dbReference>
<accession>A0A9R1TBZ6</accession>
<evidence type="ECO:0000313" key="9">
    <source>
        <dbReference type="Proteomes" id="UP000694866"/>
    </source>
</evidence>
<evidence type="ECO:0000313" key="11">
    <source>
        <dbReference type="RefSeq" id="XP_011306490.1"/>
    </source>
</evidence>
<dbReference type="GO" id="GO:0050909">
    <property type="term" value="P:sensory perception of taste"/>
    <property type="evidence" value="ECO:0007669"/>
    <property type="project" value="InterPro"/>
</dbReference>
<keyword evidence="5 8" id="KW-0472">Membrane</keyword>
<evidence type="ECO:0000256" key="5">
    <source>
        <dbReference type="ARBA" id="ARBA00023136"/>
    </source>
</evidence>
<evidence type="ECO:0000256" key="3">
    <source>
        <dbReference type="ARBA" id="ARBA00022692"/>
    </source>
</evidence>
<keyword evidence="2 8" id="KW-1003">Cell membrane</keyword>
<dbReference type="GO" id="GO:0030424">
    <property type="term" value="C:axon"/>
    <property type="evidence" value="ECO:0007669"/>
    <property type="project" value="TreeGrafter"/>
</dbReference>
<dbReference type="GO" id="GO:0008049">
    <property type="term" value="P:male courtship behavior"/>
    <property type="evidence" value="ECO:0007669"/>
    <property type="project" value="TreeGrafter"/>
</dbReference>
<keyword evidence="4 8" id="KW-1133">Transmembrane helix</keyword>
<evidence type="ECO:0000313" key="10">
    <source>
        <dbReference type="RefSeq" id="XP_011306489.1"/>
    </source>
</evidence>
<comment type="function">
    <text evidence="8">Gustatory receptor which mediates acceptance or avoidance behavior, depending on its substrates.</text>
</comment>
<protein>
    <recommendedName>
        <fullName evidence="8">Gustatory receptor</fullName>
    </recommendedName>
</protein>
<comment type="subcellular location">
    <subcellularLocation>
        <location evidence="1 8">Cell membrane</location>
        <topology evidence="1 8">Multi-pass membrane protein</topology>
    </subcellularLocation>
</comment>
<keyword evidence="6 8" id="KW-0675">Receptor</keyword>
<dbReference type="GO" id="GO:0005886">
    <property type="term" value="C:plasma membrane"/>
    <property type="evidence" value="ECO:0007669"/>
    <property type="project" value="UniProtKB-SubCell"/>
</dbReference>
<evidence type="ECO:0000313" key="14">
    <source>
        <dbReference type="RefSeq" id="XP_011306494.1"/>
    </source>
</evidence>
<proteinExistence type="inferred from homology"/>
<reference evidence="10 11" key="1">
    <citation type="submission" date="2025-04" db="UniProtKB">
        <authorList>
            <consortium name="RefSeq"/>
        </authorList>
    </citation>
    <scope>IDENTIFICATION</scope>
    <source>
        <strain evidence="10 11">USDA-PBARC FA_bdor</strain>
        <tissue evidence="10 11">Whole organism</tissue>
    </source>
</reference>
<dbReference type="RefSeq" id="XP_011306494.1">
    <property type="nucleotide sequence ID" value="XM_011308192.1"/>
</dbReference>
<dbReference type="RefSeq" id="XP_011306492.1">
    <property type="nucleotide sequence ID" value="XM_011308190.1"/>
</dbReference>
<evidence type="ECO:0000256" key="2">
    <source>
        <dbReference type="ARBA" id="ARBA00022475"/>
    </source>
</evidence>
<evidence type="ECO:0000256" key="6">
    <source>
        <dbReference type="ARBA" id="ARBA00023170"/>
    </source>
</evidence>
<sequence>MHASWDGIQRMFPRAKEFLSGVKGSDVSKQDAAMNKQSKSDLYQGLFPIYYLSKGFGLLPVRFSRQTNGRYSSKMHMIDIFYGVCLLLLFICAEIWGLWRDLRDGWVHSTRLKHQATLNVTIGDVVAVALIAAVGVLGAPFRWKYIEEIMGRLIDADEKIGFINAKKTRRFAIIISTSALCYLITISSLDIYVWDVQTKLKRKMADKGPINYSPIYFLCMQALVIEIQYTVTTYNLNERFLRLNKNLESLLKTGRHFTKKDMSFSSESKDRTAFTVCTRTEVEARPARVFRTPKVSDWTVGEGEIREMTDTFSQLITVHSSICDTNVLLNKAFGLPILVVTITCLLHLIITPYFLMIEANSDKEALFIAVQLGWCVFHIFRMLIVVQPCYATTTESKRTAVLVSQLLTYNWEPDVRKQLELFSLQLLHRPLDFTACGLFSLDRALVTSMAGAVTTYLVILIQFQKADDTKDENNNILKNATLLLQNVSSLHNSTSLKTVS</sequence>
<evidence type="ECO:0000256" key="8">
    <source>
        <dbReference type="RuleBase" id="RU363108"/>
    </source>
</evidence>
<dbReference type="Proteomes" id="UP000694866">
    <property type="component" value="Unplaced"/>
</dbReference>
<evidence type="ECO:0000256" key="7">
    <source>
        <dbReference type="ARBA" id="ARBA00023224"/>
    </source>
</evidence>
<dbReference type="GO" id="GO:0007635">
    <property type="term" value="P:chemosensory behavior"/>
    <property type="evidence" value="ECO:0007669"/>
    <property type="project" value="TreeGrafter"/>
</dbReference>
<evidence type="ECO:0000256" key="1">
    <source>
        <dbReference type="ARBA" id="ARBA00004651"/>
    </source>
</evidence>
<comment type="caution">
    <text evidence="8">Lacks conserved residue(s) required for the propagation of feature annotation.</text>
</comment>
<keyword evidence="7 8" id="KW-0807">Transducer</keyword>
<dbReference type="KEGG" id="fas:105268541"/>
<name>A0A9R1TBZ6_9HYME</name>
<dbReference type="RefSeq" id="XP_011306495.1">
    <property type="nucleotide sequence ID" value="XM_011308193.1"/>
</dbReference>
<dbReference type="PANTHER" id="PTHR21143">
    <property type="entry name" value="INVERTEBRATE GUSTATORY RECEPTOR"/>
    <property type="match status" value="1"/>
</dbReference>
<feature type="transmembrane region" description="Helical" evidence="8">
    <location>
        <begin position="214"/>
        <end position="236"/>
    </location>
</feature>
<dbReference type="PANTHER" id="PTHR21143:SF123">
    <property type="entry name" value="GUSTATORY RECEPTOR FOR SUGAR TASTE 43A-RELATED"/>
    <property type="match status" value="1"/>
</dbReference>
<dbReference type="RefSeq" id="XP_011306490.1">
    <property type="nucleotide sequence ID" value="XM_011308188.1"/>
</dbReference>
<gene>
    <name evidence="10 11 12 13 14 15" type="primary">LOC105268541</name>
</gene>
<dbReference type="GO" id="GO:0030425">
    <property type="term" value="C:dendrite"/>
    <property type="evidence" value="ECO:0007669"/>
    <property type="project" value="TreeGrafter"/>
</dbReference>
<accession>A0A9R1U312</accession>
<evidence type="ECO:0000313" key="12">
    <source>
        <dbReference type="RefSeq" id="XP_011306492.1"/>
    </source>
</evidence>
<dbReference type="OrthoDB" id="6478931at2759"/>
<dbReference type="RefSeq" id="XP_011306489.1">
    <property type="nucleotide sequence ID" value="XM_011308187.1"/>
</dbReference>
<accession>A0A9R1TBR2</accession>
<dbReference type="AlphaFoldDB" id="A0A9R1TBZ6"/>
<feature type="transmembrane region" description="Helical" evidence="8">
    <location>
        <begin position="80"/>
        <end position="99"/>
    </location>
</feature>
<dbReference type="Pfam" id="PF08395">
    <property type="entry name" value="7tm_7"/>
    <property type="match status" value="1"/>
</dbReference>
<feature type="transmembrane region" description="Helical" evidence="8">
    <location>
        <begin position="119"/>
        <end position="143"/>
    </location>
</feature>
<evidence type="ECO:0000313" key="15">
    <source>
        <dbReference type="RefSeq" id="XP_011306495.1"/>
    </source>
</evidence>
<dbReference type="InterPro" id="IPR013604">
    <property type="entry name" value="7TM_chemorcpt"/>
</dbReference>
<accession>A0A9R1TCC8</accession>
<feature type="transmembrane region" description="Helical" evidence="8">
    <location>
        <begin position="171"/>
        <end position="194"/>
    </location>
</feature>
<dbReference type="GO" id="GO:0007165">
    <property type="term" value="P:signal transduction"/>
    <property type="evidence" value="ECO:0007669"/>
    <property type="project" value="UniProtKB-KW"/>
</dbReference>
<evidence type="ECO:0000256" key="4">
    <source>
        <dbReference type="ARBA" id="ARBA00022989"/>
    </source>
</evidence>
<accession>A0A9R1TCA1</accession>
<dbReference type="GeneID" id="105268541"/>
<keyword evidence="9" id="KW-1185">Reference proteome</keyword>
<dbReference type="RefSeq" id="XP_011306493.1">
    <property type="nucleotide sequence ID" value="XM_011308191.1"/>
</dbReference>
<keyword evidence="3 8" id="KW-0812">Transmembrane</keyword>
<accession>A0A9R1U480</accession>